<reference evidence="2" key="1">
    <citation type="journal article" date="2023" name="Insect Mol. Biol.">
        <title>Genome sequencing provides insights into the evolution of gene families encoding plant cell wall-degrading enzymes in longhorned beetles.</title>
        <authorList>
            <person name="Shin N.R."/>
            <person name="Okamura Y."/>
            <person name="Kirsch R."/>
            <person name="Pauchet Y."/>
        </authorList>
    </citation>
    <scope>NUCLEOTIDE SEQUENCE</scope>
    <source>
        <strain evidence="2">MMC_N1</strain>
    </source>
</reference>
<protein>
    <submittedName>
        <fullName evidence="2">Uncharacterized protein</fullName>
    </submittedName>
</protein>
<proteinExistence type="predicted"/>
<dbReference type="Proteomes" id="UP001162164">
    <property type="component" value="Unassembled WGS sequence"/>
</dbReference>
<feature type="compositionally biased region" description="Polar residues" evidence="1">
    <location>
        <begin position="265"/>
        <end position="277"/>
    </location>
</feature>
<accession>A0ABQ9JZN0</accession>
<feature type="compositionally biased region" description="Polar residues" evidence="1">
    <location>
        <begin position="284"/>
        <end position="314"/>
    </location>
</feature>
<gene>
    <name evidence="2" type="ORF">NQ317_015599</name>
</gene>
<name>A0ABQ9JZN0_9CUCU</name>
<dbReference type="EMBL" id="JAPWTJ010000084">
    <property type="protein sequence ID" value="KAJ8983252.1"/>
    <property type="molecule type" value="Genomic_DNA"/>
</dbReference>
<keyword evidence="3" id="KW-1185">Reference proteome</keyword>
<evidence type="ECO:0000256" key="1">
    <source>
        <dbReference type="SAM" id="MobiDB-lite"/>
    </source>
</evidence>
<feature type="region of interest" description="Disordered" evidence="1">
    <location>
        <begin position="243"/>
        <end position="345"/>
    </location>
</feature>
<feature type="compositionally biased region" description="Polar residues" evidence="1">
    <location>
        <begin position="243"/>
        <end position="255"/>
    </location>
</feature>
<evidence type="ECO:0000313" key="2">
    <source>
        <dbReference type="EMBL" id="KAJ8983252.1"/>
    </source>
</evidence>
<feature type="compositionally biased region" description="Polar residues" evidence="1">
    <location>
        <begin position="321"/>
        <end position="338"/>
    </location>
</feature>
<organism evidence="2 3">
    <name type="scientific">Molorchus minor</name>
    <dbReference type="NCBI Taxonomy" id="1323400"/>
    <lineage>
        <taxon>Eukaryota</taxon>
        <taxon>Metazoa</taxon>
        <taxon>Ecdysozoa</taxon>
        <taxon>Arthropoda</taxon>
        <taxon>Hexapoda</taxon>
        <taxon>Insecta</taxon>
        <taxon>Pterygota</taxon>
        <taxon>Neoptera</taxon>
        <taxon>Endopterygota</taxon>
        <taxon>Coleoptera</taxon>
        <taxon>Polyphaga</taxon>
        <taxon>Cucujiformia</taxon>
        <taxon>Chrysomeloidea</taxon>
        <taxon>Cerambycidae</taxon>
        <taxon>Lamiinae</taxon>
        <taxon>Monochamini</taxon>
        <taxon>Molorchus</taxon>
    </lineage>
</organism>
<evidence type="ECO:0000313" key="3">
    <source>
        <dbReference type="Proteomes" id="UP001162164"/>
    </source>
</evidence>
<sequence>MVTDGLPIGRRERGIDNDILAGADFLSVFIETSLRRAYSETTTPSPTTPLALDEENAQTIPYTYIRTPRGTSPFAQPTENQFELYQTTLNSDNKKDNGDSSEIVAIHVSSSVDRTIDNSQSVRKNAISDSITESPTTELLDQIFLAAQEHPSIVAKSSKSELSVEESEPITRNSDLDSLEIGYPAKVEEIPSPVRRSFNPSTFLNSDLPKGSKQPLHQTFIYHDSPGDPSRARSVSYSTVIQHPNIQSDIMPNPQQHERRERNYNGAQNSPINSFEANNEKNKTSATFQGDVTDLKSSSSVPLISTPKSWPSSEENYEVSAKSSATTERNWEIQQKPYSHSPPIPKVYGRSEQNYEVDEAVSVDTNGRVHGLQPSLAPTSAKNSSKDDNQKFGYVVEGRNFRKYRVEERTADGFIVGEYGVVSHDDGSLRGVRYTADGTINPRLIYDALMKFLSL</sequence>
<comment type="caution">
    <text evidence="2">The sequence shown here is derived from an EMBL/GenBank/DDBJ whole genome shotgun (WGS) entry which is preliminary data.</text>
</comment>